<name>A0ABQ4U5W4_9HYPH</name>
<feature type="transmembrane region" description="Helical" evidence="2">
    <location>
        <begin position="38"/>
        <end position="57"/>
    </location>
</feature>
<keyword evidence="2" id="KW-1133">Transmembrane helix</keyword>
<evidence type="ECO:0000313" key="4">
    <source>
        <dbReference type="Proteomes" id="UP001055057"/>
    </source>
</evidence>
<proteinExistence type="predicted"/>
<dbReference type="PANTHER" id="PTHR37947">
    <property type="entry name" value="BLL2462 PROTEIN"/>
    <property type="match status" value="1"/>
</dbReference>
<dbReference type="EMBL" id="BPRB01000306">
    <property type="protein sequence ID" value="GJE62314.1"/>
    <property type="molecule type" value="Genomic_DNA"/>
</dbReference>
<organism evidence="3 4">
    <name type="scientific">Methylobacterium trifolii</name>
    <dbReference type="NCBI Taxonomy" id="1003092"/>
    <lineage>
        <taxon>Bacteria</taxon>
        <taxon>Pseudomonadati</taxon>
        <taxon>Pseudomonadota</taxon>
        <taxon>Alphaproteobacteria</taxon>
        <taxon>Hyphomicrobiales</taxon>
        <taxon>Methylobacteriaceae</taxon>
        <taxon>Methylobacterium</taxon>
    </lineage>
</organism>
<sequence length="695" mass="74897">MLSLSFTPLLPWPVLAGLGVLVLLFIVLAFLARGRTAALRALVLALVLAALANPALVREDREPVKDVAAVIVDRSGSQALGDRPAVTDRVRAELQRRFGALTNIEPRFIDVPDAREGDDGTKLFTALGQALADVPPERLAGVVMLTDGVVHDIPASLAALGIKAPLHVLVTGHADERDRQIRLLEAPRFGIVGRDLSIRAEVMERGGTGNAVVTVRRDGEEIGRRTVPTGQPFALTTRIEHGGPNVVEIEVEPLPGELTTINNRAVLPIEGIREKLRVLLVSGEPHQGERTWRNLLKSDANVDLVHFTILRPPEKQDGTPISELSLIAFPTRELFVQKIKDFDLIIFDRYANQSVLPSAYFDNIVRYVREGGALLIAAGPEFAGPASLARTRLAGILPGDPNGRVVEHPYKAMPTPTGRRHPVTRALPGSESTPPAWGDWLRIVSAQTRPGIQPILSGADDLPLLALAREDKGRVALLLSDHAWLWARGYQEGGPHLDLLRRLAHWLMKEPALEEEALRAQMTGRGREVRVERQTMAEAAEPVTVTGPTGSARTLTLGPSEPGLFSGTFEATELGLHTLRSGPLVAFVSVGPPNPRELADVFSDTERLKPLSDASGGSIRRVSESGGGVQVPRLQSVRGGRLSGADWIGFRPSDSANIRGVEVYPLALGLVALALLAAAVLTMWLVEGRRGGRAA</sequence>
<evidence type="ECO:0008006" key="5">
    <source>
        <dbReference type="Google" id="ProtNLM"/>
    </source>
</evidence>
<evidence type="ECO:0000256" key="1">
    <source>
        <dbReference type="SAM" id="MobiDB-lite"/>
    </source>
</evidence>
<keyword evidence="2" id="KW-0812">Transmembrane</keyword>
<keyword evidence="2" id="KW-0472">Membrane</keyword>
<feature type="transmembrane region" description="Helical" evidence="2">
    <location>
        <begin position="12"/>
        <end position="31"/>
    </location>
</feature>
<keyword evidence="4" id="KW-1185">Reference proteome</keyword>
<dbReference type="InterPro" id="IPR029062">
    <property type="entry name" value="Class_I_gatase-like"/>
</dbReference>
<evidence type="ECO:0000256" key="2">
    <source>
        <dbReference type="SAM" id="Phobius"/>
    </source>
</evidence>
<feature type="region of interest" description="Disordered" evidence="1">
    <location>
        <begin position="410"/>
        <end position="432"/>
    </location>
</feature>
<dbReference type="RefSeq" id="WP_238184952.1">
    <property type="nucleotide sequence ID" value="NZ_BPRB01000306.1"/>
</dbReference>
<dbReference type="PANTHER" id="PTHR37947:SF1">
    <property type="entry name" value="BLL2462 PROTEIN"/>
    <property type="match status" value="1"/>
</dbReference>
<accession>A0ABQ4U5W4</accession>
<evidence type="ECO:0000313" key="3">
    <source>
        <dbReference type="EMBL" id="GJE62314.1"/>
    </source>
</evidence>
<dbReference type="Proteomes" id="UP001055057">
    <property type="component" value="Unassembled WGS sequence"/>
</dbReference>
<reference evidence="3" key="2">
    <citation type="submission" date="2021-08" db="EMBL/GenBank/DDBJ databases">
        <authorList>
            <person name="Tani A."/>
            <person name="Ola A."/>
            <person name="Ogura Y."/>
            <person name="Katsura K."/>
            <person name="Hayashi T."/>
        </authorList>
    </citation>
    <scope>NUCLEOTIDE SEQUENCE</scope>
    <source>
        <strain evidence="3">DSM 23632</strain>
    </source>
</reference>
<feature type="transmembrane region" description="Helical" evidence="2">
    <location>
        <begin position="663"/>
        <end position="686"/>
    </location>
</feature>
<dbReference type="Gene3D" id="3.40.50.880">
    <property type="match status" value="1"/>
</dbReference>
<reference evidence="3" key="1">
    <citation type="journal article" date="2021" name="Front. Microbiol.">
        <title>Comprehensive Comparative Genomics and Phenotyping of Methylobacterium Species.</title>
        <authorList>
            <person name="Alessa O."/>
            <person name="Ogura Y."/>
            <person name="Fujitani Y."/>
            <person name="Takami H."/>
            <person name="Hayashi T."/>
            <person name="Sahin N."/>
            <person name="Tani A."/>
        </authorList>
    </citation>
    <scope>NUCLEOTIDE SEQUENCE</scope>
    <source>
        <strain evidence="3">DSM 23632</strain>
    </source>
</reference>
<protein>
    <recommendedName>
        <fullName evidence="5">Glutamine amidotransferase domain-containing protein</fullName>
    </recommendedName>
</protein>
<comment type="caution">
    <text evidence="3">The sequence shown here is derived from an EMBL/GenBank/DDBJ whole genome shotgun (WGS) entry which is preliminary data.</text>
</comment>
<dbReference type="SUPFAM" id="SSF52317">
    <property type="entry name" value="Class I glutamine amidotransferase-like"/>
    <property type="match status" value="1"/>
</dbReference>
<gene>
    <name evidence="3" type="ORF">MPOCJGCO_4447</name>
</gene>